<dbReference type="PANTHER" id="PTHR43004">
    <property type="entry name" value="TRK SYSTEM POTASSIUM UPTAKE PROTEIN"/>
    <property type="match status" value="1"/>
</dbReference>
<evidence type="ECO:0000256" key="4">
    <source>
        <dbReference type="ARBA" id="ARBA00022630"/>
    </source>
</evidence>
<dbReference type="PANTHER" id="PTHR43004:SF19">
    <property type="entry name" value="BINDING MONOOXYGENASE, PUTATIVE (JCVI)-RELATED"/>
    <property type="match status" value="1"/>
</dbReference>
<evidence type="ECO:0000256" key="5">
    <source>
        <dbReference type="ARBA" id="ARBA00022827"/>
    </source>
</evidence>
<dbReference type="Gene3D" id="3.50.50.60">
    <property type="entry name" value="FAD/NAD(P)-binding domain"/>
    <property type="match status" value="1"/>
</dbReference>
<gene>
    <name evidence="8" type="ORF">S7S_05730</name>
</gene>
<dbReference type="InterPro" id="IPR036188">
    <property type="entry name" value="FAD/NAD-bd_sf"/>
</dbReference>
<dbReference type="GO" id="GO:0071949">
    <property type="term" value="F:FAD binding"/>
    <property type="evidence" value="ECO:0007669"/>
    <property type="project" value="InterPro"/>
</dbReference>
<dbReference type="HOGENOM" id="CLU_009665_20_3_6"/>
<dbReference type="Gene3D" id="3.30.70.2450">
    <property type="match status" value="1"/>
</dbReference>
<comment type="function">
    <text evidence="6">Serves to protect the cell against DNA damage by alkyl hydroperoxides. It can use either NADH or NADPH as electron donor for direct reduction of redox dyes or of alkyl hydroperoxides when combined with the AhpC protein.</text>
</comment>
<name>A0A0B4XHE4_9GAMM</name>
<dbReference type="STRING" id="391936.S7S_05730"/>
<feature type="domain" description="FAD-binding" evidence="7">
    <location>
        <begin position="8"/>
        <end position="341"/>
    </location>
</feature>
<proteinExistence type="inferred from homology"/>
<dbReference type="GO" id="GO:0016709">
    <property type="term" value="F:oxidoreductase activity, acting on paired donors, with incorporation or reduction of molecular oxygen, NAD(P)H as one donor, and incorporation of one atom of oxygen"/>
    <property type="evidence" value="ECO:0007669"/>
    <property type="project" value="UniProtKB-ARBA"/>
</dbReference>
<evidence type="ECO:0000256" key="6">
    <source>
        <dbReference type="ARBA" id="ARBA00024806"/>
    </source>
</evidence>
<dbReference type="Proteomes" id="UP000006764">
    <property type="component" value="Chromosome"/>
</dbReference>
<dbReference type="KEGG" id="apac:S7S_05730"/>
<comment type="cofactor">
    <cofactor evidence="1">
        <name>FAD</name>
        <dbReference type="ChEBI" id="CHEBI:57692"/>
    </cofactor>
</comment>
<protein>
    <recommendedName>
        <fullName evidence="3">Alkyl hydroperoxide reductase subunit F</fullName>
    </recommendedName>
</protein>
<dbReference type="Gene3D" id="3.40.30.120">
    <property type="match status" value="1"/>
</dbReference>
<dbReference type="InterPro" id="IPR036249">
    <property type="entry name" value="Thioredoxin-like_sf"/>
</dbReference>
<dbReference type="AlphaFoldDB" id="A0A0B4XHE4"/>
<keyword evidence="9" id="KW-1185">Reference proteome</keyword>
<evidence type="ECO:0000256" key="1">
    <source>
        <dbReference type="ARBA" id="ARBA00001974"/>
    </source>
</evidence>
<dbReference type="Pfam" id="PF01494">
    <property type="entry name" value="FAD_binding_3"/>
    <property type="match status" value="1"/>
</dbReference>
<evidence type="ECO:0000313" key="9">
    <source>
        <dbReference type="Proteomes" id="UP000006764"/>
    </source>
</evidence>
<keyword evidence="4" id="KW-0285">Flavoprotein</keyword>
<dbReference type="SUPFAM" id="SSF52833">
    <property type="entry name" value="Thioredoxin-like"/>
    <property type="match status" value="1"/>
</dbReference>
<keyword evidence="5" id="KW-0274">FAD</keyword>
<dbReference type="SUPFAM" id="SSF51905">
    <property type="entry name" value="FAD/NAD(P)-binding domain"/>
    <property type="match status" value="1"/>
</dbReference>
<dbReference type="EMBL" id="CP004387">
    <property type="protein sequence ID" value="AJD47564.1"/>
    <property type="molecule type" value="Genomic_DNA"/>
</dbReference>
<dbReference type="InterPro" id="IPR050641">
    <property type="entry name" value="RIFMO-like"/>
</dbReference>
<dbReference type="RefSeq" id="WP_008737870.1">
    <property type="nucleotide sequence ID" value="NZ_CP004387.1"/>
</dbReference>
<dbReference type="OrthoDB" id="8672648at2"/>
<sequence>MSGLPAQTAVLIVGAGPTGLTLGISLRQRGVGCIIIDKLPAALPWSRALGLHARTLEIFDALGVLDAISARSLVQKAVHVYGERGPLFQLDLTVLDAPHPQVLSCPQAEVEACLEDRFTALGGMLVRDCELLDFTQDDTGVQARLAWAAGEHTLRASIMVGCDGASSRVRHVLGISFDGVRYADHFLLADVDIDWPLARDASHGFLLAEGALIALPMPHGWRLIMNQTEDDDLQPVPDLASFRQRLSQCLDEPPMLGEPRWLSRFSIHRRLAGRYRRNRVLLAGDACHIQSPLGAQGMNTGIGDAFNLGWKLALFLRGIGGGALLDSYEQERRPVARQMLNAVDVLSRSSFARAAPLRGMRDTLLRLVGRQQGFGARLLRRASQLDVHYRQSPMVGEGSGMALLRRPPGPLPGDRVPDAPLTPAASGMPGRVHDLLRQARYQLLIQVPDAPEHAAVLTLFALATRLPQDFGELLDVQVIAAGKWPPVLNELRSYPMTLWCDRDGGFRRRFGEGGHLWLMRPDGHLAYRAPLDDADELVGWLTDHFRRRSNAPSASHGSV</sequence>
<comment type="similarity">
    <text evidence="2">Belongs to the PheA/TfdB FAD monooxygenase family.</text>
</comment>
<reference evidence="8 9" key="1">
    <citation type="journal article" date="2012" name="J. Bacteriol.">
        <title>Genome sequence of an alkane-degrading bacterium, Alcanivorax pacificus type strain W11-5, isolated from deep sea sediment.</title>
        <authorList>
            <person name="Lai Q."/>
            <person name="Shao Z."/>
        </authorList>
    </citation>
    <scope>NUCLEOTIDE SEQUENCE [LARGE SCALE GENOMIC DNA]</scope>
    <source>
        <strain evidence="8 9">W11-5</strain>
    </source>
</reference>
<evidence type="ECO:0000259" key="7">
    <source>
        <dbReference type="Pfam" id="PF01494"/>
    </source>
</evidence>
<accession>A0A0B4XHE4</accession>
<evidence type="ECO:0000256" key="2">
    <source>
        <dbReference type="ARBA" id="ARBA00007801"/>
    </source>
</evidence>
<evidence type="ECO:0000256" key="3">
    <source>
        <dbReference type="ARBA" id="ARBA00020059"/>
    </source>
</evidence>
<dbReference type="InterPro" id="IPR002938">
    <property type="entry name" value="FAD-bd"/>
</dbReference>
<organism evidence="8 9">
    <name type="scientific">Isoalcanivorax pacificus W11-5</name>
    <dbReference type="NCBI Taxonomy" id="391936"/>
    <lineage>
        <taxon>Bacteria</taxon>
        <taxon>Pseudomonadati</taxon>
        <taxon>Pseudomonadota</taxon>
        <taxon>Gammaproteobacteria</taxon>
        <taxon>Oceanospirillales</taxon>
        <taxon>Alcanivoracaceae</taxon>
        <taxon>Isoalcanivorax</taxon>
    </lineage>
</organism>
<evidence type="ECO:0000313" key="8">
    <source>
        <dbReference type="EMBL" id="AJD47564.1"/>
    </source>
</evidence>
<dbReference type="PRINTS" id="PR00420">
    <property type="entry name" value="RNGMNOXGNASE"/>
</dbReference>